<accession>A0ABV8CQ68</accession>
<sequence>MDKASKRPTAGVIGTNWGRVHVAGLRKAGCEVTALMAHDAELAARIAAEEQIAHSGSSLEILADCDWVTIATPTASHLGYLQRLATRPVLCEKPLGLTPDNQHAFDALTAKDHFISYPFPFLDAASVLRQQLHDGQLGALTRICLVVGVNLPYPKTPVEWFAEDVVHPFSLLYTLFDDFEFCSVQLAQGNNMTVQYRCQGALFDILLCDWPKPGLHFDVTIVGTANAYQLRGGFRPERGWWFEPLLADGHPISQGEPVHTNPWMEANYRVMAAVKAHLDGDVTEPRLFDVARARAMEKLFLPLWQADRSTATHAADSGLHWALTPRAEDATR</sequence>
<reference evidence="4" key="1">
    <citation type="journal article" date="2019" name="Int. J. Syst. Evol. Microbiol.">
        <title>The Global Catalogue of Microorganisms (GCM) 10K type strain sequencing project: providing services to taxonomists for standard genome sequencing and annotation.</title>
        <authorList>
            <consortium name="The Broad Institute Genomics Platform"/>
            <consortium name="The Broad Institute Genome Sequencing Center for Infectious Disease"/>
            <person name="Wu L."/>
            <person name="Ma J."/>
        </authorList>
    </citation>
    <scope>NUCLEOTIDE SEQUENCE [LARGE SCALE GENOMIC DNA]</scope>
    <source>
        <strain evidence="4">CCUG 54939</strain>
    </source>
</reference>
<dbReference type="Pfam" id="PF01408">
    <property type="entry name" value="GFO_IDH_MocA"/>
    <property type="match status" value="1"/>
</dbReference>
<dbReference type="InterPro" id="IPR000683">
    <property type="entry name" value="Gfo/Idh/MocA-like_OxRdtase_N"/>
</dbReference>
<dbReference type="InterPro" id="IPR036291">
    <property type="entry name" value="NAD(P)-bd_dom_sf"/>
</dbReference>
<name>A0ABV8CQ68_9GAMM</name>
<evidence type="ECO:0000313" key="4">
    <source>
        <dbReference type="Proteomes" id="UP001595692"/>
    </source>
</evidence>
<feature type="domain" description="Gfo/Idh/MocA-like oxidoreductase N-terminal" evidence="2">
    <location>
        <begin position="10"/>
        <end position="109"/>
    </location>
</feature>
<evidence type="ECO:0000313" key="3">
    <source>
        <dbReference type="EMBL" id="MFC3914337.1"/>
    </source>
</evidence>
<dbReference type="Proteomes" id="UP001595692">
    <property type="component" value="Unassembled WGS sequence"/>
</dbReference>
<dbReference type="EMBL" id="JBHSAF010000014">
    <property type="protein sequence ID" value="MFC3914337.1"/>
    <property type="molecule type" value="Genomic_DNA"/>
</dbReference>
<evidence type="ECO:0000259" key="2">
    <source>
        <dbReference type="Pfam" id="PF01408"/>
    </source>
</evidence>
<comment type="caution">
    <text evidence="3">The sequence shown here is derived from an EMBL/GenBank/DDBJ whole genome shotgun (WGS) entry which is preliminary data.</text>
</comment>
<protein>
    <submittedName>
        <fullName evidence="3">Gfo/Idh/MocA family protein</fullName>
    </submittedName>
</protein>
<proteinExistence type="predicted"/>
<dbReference type="SUPFAM" id="SSF51735">
    <property type="entry name" value="NAD(P)-binding Rossmann-fold domains"/>
    <property type="match status" value="1"/>
</dbReference>
<dbReference type="InterPro" id="IPR050463">
    <property type="entry name" value="Gfo/Idh/MocA_oxidrdct_glycsds"/>
</dbReference>
<keyword evidence="1" id="KW-0560">Oxidoreductase</keyword>
<dbReference type="Gene3D" id="3.40.50.720">
    <property type="entry name" value="NAD(P)-binding Rossmann-like Domain"/>
    <property type="match status" value="1"/>
</dbReference>
<dbReference type="Gene3D" id="3.30.360.10">
    <property type="entry name" value="Dihydrodipicolinate Reductase, domain 2"/>
    <property type="match status" value="1"/>
</dbReference>
<dbReference type="PANTHER" id="PTHR43818:SF11">
    <property type="entry name" value="BCDNA.GH03377"/>
    <property type="match status" value="1"/>
</dbReference>
<evidence type="ECO:0000256" key="1">
    <source>
        <dbReference type="ARBA" id="ARBA00023002"/>
    </source>
</evidence>
<keyword evidence="4" id="KW-1185">Reference proteome</keyword>
<dbReference type="RefSeq" id="WP_377153101.1">
    <property type="nucleotide sequence ID" value="NZ_JBHSAF010000014.1"/>
</dbReference>
<organism evidence="3 4">
    <name type="scientific">Pseudaeromonas sharmana</name>
    <dbReference type="NCBI Taxonomy" id="328412"/>
    <lineage>
        <taxon>Bacteria</taxon>
        <taxon>Pseudomonadati</taxon>
        <taxon>Pseudomonadota</taxon>
        <taxon>Gammaproteobacteria</taxon>
        <taxon>Aeromonadales</taxon>
        <taxon>Aeromonadaceae</taxon>
        <taxon>Pseudaeromonas</taxon>
    </lineage>
</organism>
<gene>
    <name evidence="3" type="ORF">ACFOSS_12780</name>
</gene>
<dbReference type="PANTHER" id="PTHR43818">
    <property type="entry name" value="BCDNA.GH03377"/>
    <property type="match status" value="1"/>
</dbReference>